<dbReference type="InterPro" id="IPR043502">
    <property type="entry name" value="DNA/RNA_pol_sf"/>
</dbReference>
<dbReference type="Proteomes" id="UP001162156">
    <property type="component" value="Unassembled WGS sequence"/>
</dbReference>
<evidence type="ECO:0000313" key="2">
    <source>
        <dbReference type="Proteomes" id="UP001162156"/>
    </source>
</evidence>
<dbReference type="PANTHER" id="PTHR37984">
    <property type="entry name" value="PROTEIN CBG26694"/>
    <property type="match status" value="1"/>
</dbReference>
<dbReference type="InterPro" id="IPR050951">
    <property type="entry name" value="Retrovirus_Pol_polyprotein"/>
</dbReference>
<sequence>MIDINLKNSLYVQDIIEKQKAVFSSIGKVNKTYKITLLDDAIQHVSVARKIPLALKNRVKQKLDEMVAENIIIPVKEPTDWGHPIVIAPKSNGDIRVCMDPRQLNVYIKREIFQILTIDSLFSELSGASYFSLIEASQAFFTNTFR</sequence>
<dbReference type="Gene3D" id="3.30.70.270">
    <property type="match status" value="1"/>
</dbReference>
<comment type="caution">
    <text evidence="1">The sequence shown here is derived from an EMBL/GenBank/DDBJ whole genome shotgun (WGS) entry which is preliminary data.</text>
</comment>
<proteinExistence type="predicted"/>
<evidence type="ECO:0000313" key="1">
    <source>
        <dbReference type="EMBL" id="KAJ8928682.1"/>
    </source>
</evidence>
<dbReference type="GO" id="GO:0071897">
    <property type="term" value="P:DNA biosynthetic process"/>
    <property type="evidence" value="ECO:0007669"/>
    <property type="project" value="UniProtKB-ARBA"/>
</dbReference>
<organism evidence="1 2">
    <name type="scientific">Rhamnusium bicolor</name>
    <dbReference type="NCBI Taxonomy" id="1586634"/>
    <lineage>
        <taxon>Eukaryota</taxon>
        <taxon>Metazoa</taxon>
        <taxon>Ecdysozoa</taxon>
        <taxon>Arthropoda</taxon>
        <taxon>Hexapoda</taxon>
        <taxon>Insecta</taxon>
        <taxon>Pterygota</taxon>
        <taxon>Neoptera</taxon>
        <taxon>Endopterygota</taxon>
        <taxon>Coleoptera</taxon>
        <taxon>Polyphaga</taxon>
        <taxon>Cucujiformia</taxon>
        <taxon>Chrysomeloidea</taxon>
        <taxon>Cerambycidae</taxon>
        <taxon>Lepturinae</taxon>
        <taxon>Rhagiini</taxon>
        <taxon>Rhamnusium</taxon>
    </lineage>
</organism>
<evidence type="ECO:0008006" key="3">
    <source>
        <dbReference type="Google" id="ProtNLM"/>
    </source>
</evidence>
<keyword evidence="2" id="KW-1185">Reference proteome</keyword>
<dbReference type="EMBL" id="JANEYF010005296">
    <property type="protein sequence ID" value="KAJ8928682.1"/>
    <property type="molecule type" value="Genomic_DNA"/>
</dbReference>
<dbReference type="SUPFAM" id="SSF56672">
    <property type="entry name" value="DNA/RNA polymerases"/>
    <property type="match status" value="1"/>
</dbReference>
<reference evidence="1" key="1">
    <citation type="journal article" date="2023" name="Insect Mol. Biol.">
        <title>Genome sequencing provides insights into the evolution of gene families encoding plant cell wall-degrading enzymes in longhorned beetles.</title>
        <authorList>
            <person name="Shin N.R."/>
            <person name="Okamura Y."/>
            <person name="Kirsch R."/>
            <person name="Pauchet Y."/>
        </authorList>
    </citation>
    <scope>NUCLEOTIDE SEQUENCE</scope>
    <source>
        <strain evidence="1">RBIC_L_NR</strain>
    </source>
</reference>
<dbReference type="PANTHER" id="PTHR37984:SF5">
    <property type="entry name" value="PROTEIN NYNRIN-LIKE"/>
    <property type="match status" value="1"/>
</dbReference>
<name>A0AAV8WPZ7_9CUCU</name>
<dbReference type="Gene3D" id="3.10.10.10">
    <property type="entry name" value="HIV Type 1 Reverse Transcriptase, subunit A, domain 1"/>
    <property type="match status" value="1"/>
</dbReference>
<dbReference type="AlphaFoldDB" id="A0AAV8WPZ7"/>
<dbReference type="InterPro" id="IPR043128">
    <property type="entry name" value="Rev_trsase/Diguanyl_cyclase"/>
</dbReference>
<gene>
    <name evidence="1" type="ORF">NQ314_018692</name>
</gene>
<protein>
    <recommendedName>
        <fullName evidence="3">Reverse transcriptase domain-containing protein</fullName>
    </recommendedName>
</protein>
<accession>A0AAV8WPZ7</accession>